<sequence length="576" mass="62417">MPQRWVVDNDPSPEFPIYTRGNVGEVFPDPVAPFSWTIWGIPHAEPGWIEALERFGAVDADEFTPGVMESLGVFGGYAYLNVSITRIFGARVPGLSPEAIDATFFGAEAASAPPYVPGPDDESPVHAERSGKTLEWILTATEVDGLQETAEKIKSIRAERPDLRELSDAELLERTRHLINTYWRGLWVDHIFVTHCSLVAPGILGAVAAELGDPALVTKFISGLGEVDSAKPASALWKLSRTVRGSTELAAAFDAGLLGLRDRLAALGAAGERFVAAFDQFVFDFGARGFNEYEMRSRTFETHPELAWAAIDRMRNAPDEADPVLARDRLARERELAIEQIASKLADQPELHGQFLAAVQSAKTFLTSRERTKSNVITLVHEGRVAMRELGRRFVERGVFAEIEDFGLLTDDEWTELLADPDSLAHLVPERKAQMAELGELEAPFIVAGEVPPVQTWRRRTSDVSPVEPGEVLQGVPGCPGTVTGRVRIVSDPADPRGLEAGEVLVTSITDSSWTPLFVAASGVVVDQGATVSHAVIVSRELGVPCVVSAADASRRLRDGQTVTVDGATGTVTVVD</sequence>
<proteinExistence type="predicted"/>
<dbReference type="InterPro" id="IPR036637">
    <property type="entry name" value="Phosphohistidine_dom_sf"/>
</dbReference>
<dbReference type="InterPro" id="IPR008279">
    <property type="entry name" value="PEP-util_enz_mobile_dom"/>
</dbReference>
<feature type="domain" description="PEP-utilising enzyme mobile" evidence="1">
    <location>
        <begin position="500"/>
        <end position="570"/>
    </location>
</feature>
<dbReference type="RefSeq" id="WP_270951738.1">
    <property type="nucleotide sequence ID" value="NZ_JAQGLA010000053.1"/>
</dbReference>
<dbReference type="SUPFAM" id="SSF52009">
    <property type="entry name" value="Phosphohistidine domain"/>
    <property type="match status" value="1"/>
</dbReference>
<dbReference type="PANTHER" id="PTHR43615:SF1">
    <property type="entry name" value="PPDK_N DOMAIN-CONTAINING PROTEIN"/>
    <property type="match status" value="1"/>
</dbReference>
<comment type="caution">
    <text evidence="2">The sequence shown here is derived from an EMBL/GenBank/DDBJ whole genome shotgun (WGS) entry which is preliminary data.</text>
</comment>
<evidence type="ECO:0000313" key="3">
    <source>
        <dbReference type="Proteomes" id="UP001210380"/>
    </source>
</evidence>
<gene>
    <name evidence="2" type="ORF">OU415_25525</name>
</gene>
<dbReference type="Pfam" id="PF00391">
    <property type="entry name" value="PEP-utilizers"/>
    <property type="match status" value="1"/>
</dbReference>
<organism evidence="2 3">
    <name type="scientific">Saccharopolyspora oryzae</name>
    <dbReference type="NCBI Taxonomy" id="2997343"/>
    <lineage>
        <taxon>Bacteria</taxon>
        <taxon>Bacillati</taxon>
        <taxon>Actinomycetota</taxon>
        <taxon>Actinomycetes</taxon>
        <taxon>Pseudonocardiales</taxon>
        <taxon>Pseudonocardiaceae</taxon>
        <taxon>Saccharopolyspora</taxon>
    </lineage>
</organism>
<name>A0ABT4V4R6_9PSEU</name>
<dbReference type="EMBL" id="JAQGLA010000053">
    <property type="protein sequence ID" value="MDA3628818.1"/>
    <property type="molecule type" value="Genomic_DNA"/>
</dbReference>
<evidence type="ECO:0000259" key="1">
    <source>
        <dbReference type="Pfam" id="PF00391"/>
    </source>
</evidence>
<protein>
    <submittedName>
        <fullName evidence="2">PEP-utilizing enzyme</fullName>
    </submittedName>
</protein>
<dbReference type="Proteomes" id="UP001210380">
    <property type="component" value="Unassembled WGS sequence"/>
</dbReference>
<dbReference type="PANTHER" id="PTHR43615">
    <property type="entry name" value="PHOSPHOENOLPYRUVATE SYNTHASE-RELATED"/>
    <property type="match status" value="1"/>
</dbReference>
<evidence type="ECO:0000313" key="2">
    <source>
        <dbReference type="EMBL" id="MDA3628818.1"/>
    </source>
</evidence>
<reference evidence="2 3" key="1">
    <citation type="submission" date="2022-11" db="EMBL/GenBank/DDBJ databases">
        <title>Draft genome sequence of Saccharopolyspora sp. WRP15-2 isolated from rhizosphere soils of wild rice in Thailand.</title>
        <authorList>
            <person name="Duangmal K."/>
            <person name="Kammanee S."/>
            <person name="Muangham S."/>
        </authorList>
    </citation>
    <scope>NUCLEOTIDE SEQUENCE [LARGE SCALE GENOMIC DNA]</scope>
    <source>
        <strain evidence="2 3">WRP15-2</strain>
    </source>
</reference>
<keyword evidence="3" id="KW-1185">Reference proteome</keyword>
<accession>A0ABT4V4R6</accession>
<dbReference type="InterPro" id="IPR051549">
    <property type="entry name" value="PEP_Utilizing_Enz"/>
</dbReference>
<dbReference type="Gene3D" id="3.50.30.10">
    <property type="entry name" value="Phosphohistidine domain"/>
    <property type="match status" value="1"/>
</dbReference>